<dbReference type="Proteomes" id="UP000680866">
    <property type="component" value="Chromosome"/>
</dbReference>
<proteinExistence type="inferred from homology"/>
<keyword evidence="5" id="KW-0732">Signal</keyword>
<dbReference type="InterPro" id="IPR000805">
    <property type="entry name" value="Glyco_hydro_26"/>
</dbReference>
<feature type="signal peptide" evidence="5">
    <location>
        <begin position="1"/>
        <end position="23"/>
    </location>
</feature>
<reference evidence="7" key="1">
    <citation type="submission" date="2020-08" db="EMBL/GenBank/DDBJ databases">
        <title>Whole genome shotgun sequence of Polymorphospora rubra NBRC 101157.</title>
        <authorList>
            <person name="Komaki H."/>
            <person name="Tamura T."/>
        </authorList>
    </citation>
    <scope>NUCLEOTIDE SEQUENCE</scope>
    <source>
        <strain evidence="7">NBRC 101157</strain>
    </source>
</reference>
<organism evidence="7 8">
    <name type="scientific">Polymorphospora rubra</name>
    <dbReference type="NCBI Taxonomy" id="338584"/>
    <lineage>
        <taxon>Bacteria</taxon>
        <taxon>Bacillati</taxon>
        <taxon>Actinomycetota</taxon>
        <taxon>Actinomycetes</taxon>
        <taxon>Micromonosporales</taxon>
        <taxon>Micromonosporaceae</taxon>
        <taxon>Polymorphospora</taxon>
    </lineage>
</organism>
<dbReference type="GO" id="GO:0016985">
    <property type="term" value="F:mannan endo-1,4-beta-mannosidase activity"/>
    <property type="evidence" value="ECO:0007669"/>
    <property type="project" value="InterPro"/>
</dbReference>
<dbReference type="InterPro" id="IPR017853">
    <property type="entry name" value="GH"/>
</dbReference>
<feature type="chain" id="PRO_5038844060" description="GH26 domain-containing protein" evidence="5">
    <location>
        <begin position="24"/>
        <end position="323"/>
    </location>
</feature>
<evidence type="ECO:0000256" key="1">
    <source>
        <dbReference type="ARBA" id="ARBA00007754"/>
    </source>
</evidence>
<name>A0A810N8P5_9ACTN</name>
<dbReference type="SUPFAM" id="SSF51445">
    <property type="entry name" value="(Trans)glycosidases"/>
    <property type="match status" value="1"/>
</dbReference>
<evidence type="ECO:0000256" key="5">
    <source>
        <dbReference type="SAM" id="SignalP"/>
    </source>
</evidence>
<gene>
    <name evidence="7" type="ORF">Prubr_66480</name>
</gene>
<evidence type="ECO:0000256" key="3">
    <source>
        <dbReference type="ARBA" id="ARBA00023295"/>
    </source>
</evidence>
<evidence type="ECO:0000256" key="4">
    <source>
        <dbReference type="PROSITE-ProRule" id="PRU01100"/>
    </source>
</evidence>
<evidence type="ECO:0000313" key="7">
    <source>
        <dbReference type="EMBL" id="BCJ69627.1"/>
    </source>
</evidence>
<protein>
    <recommendedName>
        <fullName evidence="6">GH26 domain-containing protein</fullName>
    </recommendedName>
</protein>
<dbReference type="PANTHER" id="PTHR40079">
    <property type="entry name" value="MANNAN ENDO-1,4-BETA-MANNOSIDASE E-RELATED"/>
    <property type="match status" value="1"/>
</dbReference>
<dbReference type="Gene3D" id="3.20.20.80">
    <property type="entry name" value="Glycosidases"/>
    <property type="match status" value="1"/>
</dbReference>
<dbReference type="AlphaFoldDB" id="A0A810N8P5"/>
<dbReference type="PROSITE" id="PS51764">
    <property type="entry name" value="GH26"/>
    <property type="match status" value="1"/>
</dbReference>
<keyword evidence="8" id="KW-1185">Reference proteome</keyword>
<evidence type="ECO:0000259" key="6">
    <source>
        <dbReference type="PROSITE" id="PS51764"/>
    </source>
</evidence>
<dbReference type="PANTHER" id="PTHR40079:SF4">
    <property type="entry name" value="GH26 DOMAIN-CONTAINING PROTEIN-RELATED"/>
    <property type="match status" value="1"/>
</dbReference>
<dbReference type="GO" id="GO:0006080">
    <property type="term" value="P:substituted mannan metabolic process"/>
    <property type="evidence" value="ECO:0007669"/>
    <property type="project" value="InterPro"/>
</dbReference>
<dbReference type="KEGG" id="pry:Prubr_66480"/>
<dbReference type="InterPro" id="IPR006311">
    <property type="entry name" value="TAT_signal"/>
</dbReference>
<dbReference type="EMBL" id="AP023359">
    <property type="protein sequence ID" value="BCJ69627.1"/>
    <property type="molecule type" value="Genomic_DNA"/>
</dbReference>
<sequence length="323" mass="35269">MTAMISRRGLLTLAGGAAVGAYAGTARPAVAGTATPLAADLVPASGAHFGAYVYAGNDTGVSQPEALESKIGHGLRINHSFQHAGTGAPLTRIQQDIAAGRIPMISWGAGTEARLRQIVDGVHDAEIEQQAQLLAGLDAAVFLRFTWEFDLRYTDTALFRDTWRYVHGKFAQAPNVAFVWCPTWRAYRETFKAEPFYPGDDHVDWIAADGYARPKPDKPDYDYRPFDLMFDTAHAFAVAHGKPFMVGETGVHRDDVAPVQAAWLDTTRAVIKSDYPNLKAFLYFHRDGDDVDNRWRVTVPDGGPAQLAFAGFAADPYFNPPGP</sequence>
<feature type="domain" description="GH26" evidence="6">
    <location>
        <begin position="28"/>
        <end position="322"/>
    </location>
</feature>
<keyword evidence="3 4" id="KW-0326">Glycosidase</keyword>
<dbReference type="InterPro" id="IPR022790">
    <property type="entry name" value="GH26_dom"/>
</dbReference>
<feature type="active site" description="Nucleophile" evidence="4">
    <location>
        <position position="248"/>
    </location>
</feature>
<evidence type="ECO:0000256" key="2">
    <source>
        <dbReference type="ARBA" id="ARBA00022801"/>
    </source>
</evidence>
<dbReference type="PROSITE" id="PS51318">
    <property type="entry name" value="TAT"/>
    <property type="match status" value="1"/>
</dbReference>
<comment type="similarity">
    <text evidence="1 4">Belongs to the glycosyl hydrolase 26 family.</text>
</comment>
<evidence type="ECO:0000313" key="8">
    <source>
        <dbReference type="Proteomes" id="UP000680866"/>
    </source>
</evidence>
<accession>A0A810N8P5</accession>
<feature type="active site" description="Proton donor" evidence="4">
    <location>
        <position position="148"/>
    </location>
</feature>
<keyword evidence="2 4" id="KW-0378">Hydrolase</keyword>